<reference evidence="2 3" key="1">
    <citation type="submission" date="2020-04" db="EMBL/GenBank/DDBJ databases">
        <authorList>
            <person name="Hitch T.C.A."/>
            <person name="Wylensek D."/>
            <person name="Clavel T."/>
        </authorList>
    </citation>
    <scope>NUCLEOTIDE SEQUENCE [LARGE SCALE GENOMIC DNA]</scope>
    <source>
        <strain evidence="2 3">WCA3-601-WT-5E</strain>
    </source>
</reference>
<name>A0A7X9SCL8_9BACE</name>
<keyword evidence="2" id="KW-0808">Transferase</keyword>
<dbReference type="PANTHER" id="PTHR22916:SF3">
    <property type="entry name" value="UDP-GLCNAC:BETAGAL BETA-1,3-N-ACETYLGLUCOSAMINYLTRANSFERASE-LIKE PROTEIN 1"/>
    <property type="match status" value="1"/>
</dbReference>
<evidence type="ECO:0000259" key="1">
    <source>
        <dbReference type="Pfam" id="PF00535"/>
    </source>
</evidence>
<dbReference type="Proteomes" id="UP000520291">
    <property type="component" value="Unassembled WGS sequence"/>
</dbReference>
<comment type="caution">
    <text evidence="2">The sequence shown here is derived from an EMBL/GenBank/DDBJ whole genome shotgun (WGS) entry which is preliminary data.</text>
</comment>
<dbReference type="AlphaFoldDB" id="A0A7X9SCL8"/>
<dbReference type="Pfam" id="PF00535">
    <property type="entry name" value="Glycos_transf_2"/>
    <property type="match status" value="1"/>
</dbReference>
<evidence type="ECO:0000313" key="3">
    <source>
        <dbReference type="Proteomes" id="UP000520291"/>
    </source>
</evidence>
<sequence length="265" mass="30760">MQDYGLVSIITPTWNCASFINQTIKSVHAQTYTNWELLVQDDCSTDGTDKVIAPLVDEDSRIKYECNIRNSGAAITRNNALKRAKGRWIAFLDSDDIWLPEKLERQLKFMVDNDFAFTYHEYAEITEEGKEIGVYVSGLKKVSLFDMFACCWPGCLTVMYDADRVGVIQINDVRKNNDTAMWLKVIRKFPCYLLKENLGYYRRRKGSITPPTLGKRIWAHYPLFRVAEEMHPVIAVFWTLANVIGNAYKKMFYVKRYFPTLCDTH</sequence>
<dbReference type="CDD" id="cd00761">
    <property type="entry name" value="Glyco_tranf_GTA_type"/>
    <property type="match status" value="1"/>
</dbReference>
<protein>
    <submittedName>
        <fullName evidence="2">Glycosyltransferase family 2 protein</fullName>
    </submittedName>
</protein>
<accession>A0A7X9SCL8</accession>
<dbReference type="EMBL" id="JABAGL010000013">
    <property type="protein sequence ID" value="NME86548.1"/>
    <property type="molecule type" value="Genomic_DNA"/>
</dbReference>
<dbReference type="InterPro" id="IPR001173">
    <property type="entry name" value="Glyco_trans_2-like"/>
</dbReference>
<dbReference type="InterPro" id="IPR029044">
    <property type="entry name" value="Nucleotide-diphossugar_trans"/>
</dbReference>
<dbReference type="SUPFAM" id="SSF53448">
    <property type="entry name" value="Nucleotide-diphospho-sugar transferases"/>
    <property type="match status" value="1"/>
</dbReference>
<dbReference type="GO" id="GO:0016758">
    <property type="term" value="F:hexosyltransferase activity"/>
    <property type="evidence" value="ECO:0007669"/>
    <property type="project" value="UniProtKB-ARBA"/>
</dbReference>
<proteinExistence type="predicted"/>
<dbReference type="PANTHER" id="PTHR22916">
    <property type="entry name" value="GLYCOSYLTRANSFERASE"/>
    <property type="match status" value="1"/>
</dbReference>
<feature type="domain" description="Glycosyltransferase 2-like" evidence="1">
    <location>
        <begin position="8"/>
        <end position="130"/>
    </location>
</feature>
<dbReference type="Gene3D" id="3.90.550.10">
    <property type="entry name" value="Spore Coat Polysaccharide Biosynthesis Protein SpsA, Chain A"/>
    <property type="match status" value="1"/>
</dbReference>
<organism evidence="2 3">
    <name type="scientific">Bacteroides eggerthii</name>
    <dbReference type="NCBI Taxonomy" id="28111"/>
    <lineage>
        <taxon>Bacteria</taxon>
        <taxon>Pseudomonadati</taxon>
        <taxon>Bacteroidota</taxon>
        <taxon>Bacteroidia</taxon>
        <taxon>Bacteroidales</taxon>
        <taxon>Bacteroidaceae</taxon>
        <taxon>Bacteroides</taxon>
    </lineage>
</organism>
<evidence type="ECO:0000313" key="2">
    <source>
        <dbReference type="EMBL" id="NME86548.1"/>
    </source>
</evidence>
<gene>
    <name evidence="2" type="ORF">HF841_11050</name>
</gene>
<dbReference type="RefSeq" id="WP_168947772.1">
    <property type="nucleotide sequence ID" value="NZ_JABAGL010000013.1"/>
</dbReference>